<gene>
    <name evidence="2" type="ORF">C8N30_3237</name>
</gene>
<reference evidence="2 3" key="1">
    <citation type="submission" date="2018-09" db="EMBL/GenBank/DDBJ databases">
        <title>Genomic Encyclopedia of Archaeal and Bacterial Type Strains, Phase II (KMG-II): from individual species to whole genera.</title>
        <authorList>
            <person name="Goeker M."/>
        </authorList>
    </citation>
    <scope>NUCLEOTIDE SEQUENCE [LARGE SCALE GENOMIC DNA]</scope>
    <source>
        <strain evidence="2 3">DSM 11458</strain>
    </source>
</reference>
<dbReference type="AlphaFoldDB" id="A0A420DIT6"/>
<protein>
    <submittedName>
        <fullName evidence="2">Uncharacterized protein</fullName>
    </submittedName>
</protein>
<name>A0A420DIT6_9RHOB</name>
<dbReference type="RefSeq" id="WP_025061838.1">
    <property type="nucleotide sequence ID" value="NZ_RAQK01000002.1"/>
</dbReference>
<dbReference type="EMBL" id="RAQK01000002">
    <property type="protein sequence ID" value="RKE94128.1"/>
    <property type="molecule type" value="Genomic_DNA"/>
</dbReference>
<feature type="coiled-coil region" evidence="1">
    <location>
        <begin position="12"/>
        <end position="46"/>
    </location>
</feature>
<dbReference type="OrthoDB" id="7873197at2"/>
<keyword evidence="3" id="KW-1185">Reference proteome</keyword>
<keyword evidence="1" id="KW-0175">Coiled coil</keyword>
<organism evidence="2 3">
    <name type="scientific">Sulfitobacter guttiformis</name>
    <dbReference type="NCBI Taxonomy" id="74349"/>
    <lineage>
        <taxon>Bacteria</taxon>
        <taxon>Pseudomonadati</taxon>
        <taxon>Pseudomonadota</taxon>
        <taxon>Alphaproteobacteria</taxon>
        <taxon>Rhodobacterales</taxon>
        <taxon>Roseobacteraceae</taxon>
        <taxon>Sulfitobacter</taxon>
    </lineage>
</organism>
<accession>A0A420DIT6</accession>
<sequence>MTTQPVPQLDELAHAEAMYASVQVTLAELREALESLKKRAIAGEEIDATASAKTFVQLTDAVGRCQKAGLILNDCRNRKAGIARGGYALDMDKARVDIGCKLDQLRCAIDPGGVPE</sequence>
<dbReference type="STRING" id="1443111.Z949_1263"/>
<evidence type="ECO:0000256" key="1">
    <source>
        <dbReference type="SAM" id="Coils"/>
    </source>
</evidence>
<evidence type="ECO:0000313" key="2">
    <source>
        <dbReference type="EMBL" id="RKE94128.1"/>
    </source>
</evidence>
<comment type="caution">
    <text evidence="2">The sequence shown here is derived from an EMBL/GenBank/DDBJ whole genome shotgun (WGS) entry which is preliminary data.</text>
</comment>
<proteinExistence type="predicted"/>
<dbReference type="Proteomes" id="UP000284407">
    <property type="component" value="Unassembled WGS sequence"/>
</dbReference>
<evidence type="ECO:0000313" key="3">
    <source>
        <dbReference type="Proteomes" id="UP000284407"/>
    </source>
</evidence>